<dbReference type="GO" id="GO:0005524">
    <property type="term" value="F:ATP binding"/>
    <property type="evidence" value="ECO:0007669"/>
    <property type="project" value="UniProtKB-KW"/>
</dbReference>
<evidence type="ECO:0000256" key="3">
    <source>
        <dbReference type="ARBA" id="ARBA00022679"/>
    </source>
</evidence>
<evidence type="ECO:0000256" key="8">
    <source>
        <dbReference type="ARBA" id="ARBA00048679"/>
    </source>
</evidence>
<dbReference type="SMART" id="SM00220">
    <property type="entry name" value="S_TKc"/>
    <property type="match status" value="1"/>
</dbReference>
<dbReference type="Pfam" id="PF00069">
    <property type="entry name" value="Pkinase"/>
    <property type="match status" value="1"/>
</dbReference>
<keyword evidence="6" id="KW-0067">ATP-binding</keyword>
<dbReference type="InterPro" id="IPR011009">
    <property type="entry name" value="Kinase-like_dom_sf"/>
</dbReference>
<keyword evidence="5" id="KW-0418">Kinase</keyword>
<dbReference type="PANTHER" id="PTHR47973">
    <property type="entry name" value="CYSTEINE-RICH RECEPTOR-LIKE PROTEIN KINASE 3"/>
    <property type="match status" value="1"/>
</dbReference>
<evidence type="ECO:0000313" key="10">
    <source>
        <dbReference type="EMBL" id="KAF8410817.1"/>
    </source>
</evidence>
<accession>A0A834ZR06</accession>
<feature type="domain" description="Protein kinase" evidence="9">
    <location>
        <begin position="1"/>
        <end position="174"/>
    </location>
</feature>
<evidence type="ECO:0000256" key="6">
    <source>
        <dbReference type="ARBA" id="ARBA00022840"/>
    </source>
</evidence>
<keyword evidence="3" id="KW-0808">Transferase</keyword>
<reference evidence="10 11" key="1">
    <citation type="submission" date="2020-04" db="EMBL/GenBank/DDBJ databases">
        <title>Plant Genome Project.</title>
        <authorList>
            <person name="Zhang R.-G."/>
        </authorList>
    </citation>
    <scope>NUCLEOTIDE SEQUENCE [LARGE SCALE GENOMIC DNA]</scope>
    <source>
        <strain evidence="10">YNK0</strain>
        <tissue evidence="10">Leaf</tissue>
    </source>
</reference>
<dbReference type="FunFam" id="1.10.510.10:FF:001023">
    <property type="entry name" value="Os07g0541700 protein"/>
    <property type="match status" value="1"/>
</dbReference>
<dbReference type="EMBL" id="JABCRI010000002">
    <property type="protein sequence ID" value="KAF8410817.1"/>
    <property type="molecule type" value="Genomic_DNA"/>
</dbReference>
<dbReference type="PROSITE" id="PS00108">
    <property type="entry name" value="PROTEIN_KINASE_ST"/>
    <property type="match status" value="1"/>
</dbReference>
<dbReference type="OrthoDB" id="4062651at2759"/>
<dbReference type="InterPro" id="IPR008271">
    <property type="entry name" value="Ser/Thr_kinase_AS"/>
</dbReference>
<comment type="caution">
    <text evidence="10">The sequence shown here is derived from an EMBL/GenBank/DDBJ whole genome shotgun (WGS) entry which is preliminary data.</text>
</comment>
<dbReference type="OMA" id="GALICHW"/>
<dbReference type="PROSITE" id="PS50011">
    <property type="entry name" value="PROTEIN_KINASE_DOM"/>
    <property type="match status" value="1"/>
</dbReference>
<proteinExistence type="predicted"/>
<keyword evidence="4" id="KW-0547">Nucleotide-binding</keyword>
<evidence type="ECO:0000259" key="9">
    <source>
        <dbReference type="PROSITE" id="PS50011"/>
    </source>
</evidence>
<dbReference type="InterPro" id="IPR052059">
    <property type="entry name" value="CR_Ser/Thr_kinase"/>
</dbReference>
<dbReference type="EC" id="2.7.11.1" evidence="1"/>
<keyword evidence="11" id="KW-1185">Reference proteome</keyword>
<sequence length="174" mass="19804">MYLWDSVHVMGPDFLVHGSLYQEWTDRWWKAFTAIFSAHRRSKDARIDKNLGCKIYLGIAKGLTNLHGKSRLMKIAHRDIKATNILLDNDLNAKISDFGLAKLYDWDSTHMVTKVRGTHGYMAPEYAMRGILTEKADVYSFGVVALEVISGKSNAEYKPNQESIFLLDTVSQCE</sequence>
<gene>
    <name evidence="10" type="ORF">HHK36_003354</name>
</gene>
<comment type="catalytic activity">
    <reaction evidence="8">
        <text>L-seryl-[protein] + ATP = O-phospho-L-seryl-[protein] + ADP + H(+)</text>
        <dbReference type="Rhea" id="RHEA:17989"/>
        <dbReference type="Rhea" id="RHEA-COMP:9863"/>
        <dbReference type="Rhea" id="RHEA-COMP:11604"/>
        <dbReference type="ChEBI" id="CHEBI:15378"/>
        <dbReference type="ChEBI" id="CHEBI:29999"/>
        <dbReference type="ChEBI" id="CHEBI:30616"/>
        <dbReference type="ChEBI" id="CHEBI:83421"/>
        <dbReference type="ChEBI" id="CHEBI:456216"/>
        <dbReference type="EC" id="2.7.11.1"/>
    </reaction>
</comment>
<name>A0A834ZR06_TETSI</name>
<dbReference type="Gene3D" id="1.10.510.10">
    <property type="entry name" value="Transferase(Phosphotransferase) domain 1"/>
    <property type="match status" value="1"/>
</dbReference>
<evidence type="ECO:0000256" key="5">
    <source>
        <dbReference type="ARBA" id="ARBA00022777"/>
    </source>
</evidence>
<protein>
    <recommendedName>
        <fullName evidence="1">non-specific serine/threonine protein kinase</fullName>
        <ecNumber evidence="1">2.7.11.1</ecNumber>
    </recommendedName>
</protein>
<evidence type="ECO:0000256" key="1">
    <source>
        <dbReference type="ARBA" id="ARBA00012513"/>
    </source>
</evidence>
<keyword evidence="2" id="KW-0723">Serine/threonine-protein kinase</keyword>
<evidence type="ECO:0000256" key="2">
    <source>
        <dbReference type="ARBA" id="ARBA00022527"/>
    </source>
</evidence>
<dbReference type="InterPro" id="IPR000719">
    <property type="entry name" value="Prot_kinase_dom"/>
</dbReference>
<dbReference type="Proteomes" id="UP000655225">
    <property type="component" value="Unassembled WGS sequence"/>
</dbReference>
<dbReference type="GO" id="GO:0004674">
    <property type="term" value="F:protein serine/threonine kinase activity"/>
    <property type="evidence" value="ECO:0007669"/>
    <property type="project" value="UniProtKB-KW"/>
</dbReference>
<organism evidence="10 11">
    <name type="scientific">Tetracentron sinense</name>
    <name type="common">Spur-leaf</name>
    <dbReference type="NCBI Taxonomy" id="13715"/>
    <lineage>
        <taxon>Eukaryota</taxon>
        <taxon>Viridiplantae</taxon>
        <taxon>Streptophyta</taxon>
        <taxon>Embryophyta</taxon>
        <taxon>Tracheophyta</taxon>
        <taxon>Spermatophyta</taxon>
        <taxon>Magnoliopsida</taxon>
        <taxon>Trochodendrales</taxon>
        <taxon>Trochodendraceae</taxon>
        <taxon>Tetracentron</taxon>
    </lineage>
</organism>
<evidence type="ECO:0000313" key="11">
    <source>
        <dbReference type="Proteomes" id="UP000655225"/>
    </source>
</evidence>
<dbReference type="AlphaFoldDB" id="A0A834ZR06"/>
<evidence type="ECO:0000256" key="7">
    <source>
        <dbReference type="ARBA" id="ARBA00047899"/>
    </source>
</evidence>
<comment type="catalytic activity">
    <reaction evidence="7">
        <text>L-threonyl-[protein] + ATP = O-phospho-L-threonyl-[protein] + ADP + H(+)</text>
        <dbReference type="Rhea" id="RHEA:46608"/>
        <dbReference type="Rhea" id="RHEA-COMP:11060"/>
        <dbReference type="Rhea" id="RHEA-COMP:11605"/>
        <dbReference type="ChEBI" id="CHEBI:15378"/>
        <dbReference type="ChEBI" id="CHEBI:30013"/>
        <dbReference type="ChEBI" id="CHEBI:30616"/>
        <dbReference type="ChEBI" id="CHEBI:61977"/>
        <dbReference type="ChEBI" id="CHEBI:456216"/>
        <dbReference type="EC" id="2.7.11.1"/>
    </reaction>
</comment>
<evidence type="ECO:0000256" key="4">
    <source>
        <dbReference type="ARBA" id="ARBA00022741"/>
    </source>
</evidence>
<dbReference type="SUPFAM" id="SSF56112">
    <property type="entry name" value="Protein kinase-like (PK-like)"/>
    <property type="match status" value="1"/>
</dbReference>